<organism evidence="4 5">
    <name type="scientific">Dendrobium thyrsiflorum</name>
    <name type="common">Pinecone-like raceme dendrobium</name>
    <name type="synonym">Orchid</name>
    <dbReference type="NCBI Taxonomy" id="117978"/>
    <lineage>
        <taxon>Eukaryota</taxon>
        <taxon>Viridiplantae</taxon>
        <taxon>Streptophyta</taxon>
        <taxon>Embryophyta</taxon>
        <taxon>Tracheophyta</taxon>
        <taxon>Spermatophyta</taxon>
        <taxon>Magnoliopsida</taxon>
        <taxon>Liliopsida</taxon>
        <taxon>Asparagales</taxon>
        <taxon>Orchidaceae</taxon>
        <taxon>Epidendroideae</taxon>
        <taxon>Malaxideae</taxon>
        <taxon>Dendrobiinae</taxon>
        <taxon>Dendrobium</taxon>
    </lineage>
</organism>
<proteinExistence type="predicted"/>
<gene>
    <name evidence="4" type="ORF">M5K25_024785</name>
</gene>
<dbReference type="Proteomes" id="UP001552299">
    <property type="component" value="Unassembled WGS sequence"/>
</dbReference>
<protein>
    <recommendedName>
        <fullName evidence="6">RNase H type-1 domain-containing protein</fullName>
    </recommendedName>
</protein>
<evidence type="ECO:0000313" key="4">
    <source>
        <dbReference type="EMBL" id="KAL0906302.1"/>
    </source>
</evidence>
<dbReference type="InterPro" id="IPR026960">
    <property type="entry name" value="RVT-Znf"/>
</dbReference>
<evidence type="ECO:0000259" key="2">
    <source>
        <dbReference type="Pfam" id="PF13456"/>
    </source>
</evidence>
<dbReference type="Pfam" id="PF03372">
    <property type="entry name" value="Exo_endo_phos"/>
    <property type="match status" value="1"/>
</dbReference>
<dbReference type="Pfam" id="PF13456">
    <property type="entry name" value="RVT_3"/>
    <property type="match status" value="1"/>
</dbReference>
<reference evidence="4 5" key="1">
    <citation type="journal article" date="2024" name="Plant Biotechnol. J.">
        <title>Dendrobium thyrsiflorum genome and its molecular insights into genes involved in important horticultural traits.</title>
        <authorList>
            <person name="Chen B."/>
            <person name="Wang J.Y."/>
            <person name="Zheng P.J."/>
            <person name="Li K.L."/>
            <person name="Liang Y.M."/>
            <person name="Chen X.F."/>
            <person name="Zhang C."/>
            <person name="Zhao X."/>
            <person name="He X."/>
            <person name="Zhang G.Q."/>
            <person name="Liu Z.J."/>
            <person name="Xu Q."/>
        </authorList>
    </citation>
    <scope>NUCLEOTIDE SEQUENCE [LARGE SCALE GENOMIC DNA]</scope>
    <source>
        <strain evidence="4">GZMU011</strain>
    </source>
</reference>
<dbReference type="InterPro" id="IPR005135">
    <property type="entry name" value="Endo/exonuclease/phosphatase"/>
</dbReference>
<feature type="domain" description="Reverse transcriptase zinc-binding" evidence="3">
    <location>
        <begin position="997"/>
        <end position="1080"/>
    </location>
</feature>
<dbReference type="CDD" id="cd06222">
    <property type="entry name" value="RNase_H_like"/>
    <property type="match status" value="1"/>
</dbReference>
<dbReference type="InterPro" id="IPR002156">
    <property type="entry name" value="RNaseH_domain"/>
</dbReference>
<dbReference type="Gene3D" id="3.60.10.10">
    <property type="entry name" value="Endonuclease/exonuclease/phosphatase"/>
    <property type="match status" value="1"/>
</dbReference>
<dbReference type="PANTHER" id="PTHR33116:SF82">
    <property type="entry name" value="RNASE H FAMILY PROTEIN"/>
    <property type="match status" value="1"/>
</dbReference>
<dbReference type="SUPFAM" id="SSF53098">
    <property type="entry name" value="Ribonuclease H-like"/>
    <property type="match status" value="1"/>
</dbReference>
<dbReference type="InterPro" id="IPR044730">
    <property type="entry name" value="RNase_H-like_dom_plant"/>
</dbReference>
<evidence type="ECO:0000259" key="1">
    <source>
        <dbReference type="Pfam" id="PF03372"/>
    </source>
</evidence>
<evidence type="ECO:0008006" key="6">
    <source>
        <dbReference type="Google" id="ProtNLM"/>
    </source>
</evidence>
<keyword evidence="5" id="KW-1185">Reference proteome</keyword>
<dbReference type="InterPro" id="IPR036691">
    <property type="entry name" value="Endo/exonu/phosph_ase_sf"/>
</dbReference>
<accession>A0ABD0U329</accession>
<dbReference type="PANTHER" id="PTHR33116">
    <property type="entry name" value="REVERSE TRANSCRIPTASE ZINC-BINDING DOMAIN-CONTAINING PROTEIN-RELATED-RELATED"/>
    <property type="match status" value="1"/>
</dbReference>
<evidence type="ECO:0000259" key="3">
    <source>
        <dbReference type="Pfam" id="PF13966"/>
    </source>
</evidence>
<dbReference type="InterPro" id="IPR012337">
    <property type="entry name" value="RNaseH-like_sf"/>
</dbReference>
<name>A0ABD0U329_DENTH</name>
<dbReference type="SUPFAM" id="SSF56219">
    <property type="entry name" value="DNase I-like"/>
    <property type="match status" value="1"/>
</dbReference>
<feature type="domain" description="RNase H type-1" evidence="2">
    <location>
        <begin position="1205"/>
        <end position="1322"/>
    </location>
</feature>
<evidence type="ECO:0000313" key="5">
    <source>
        <dbReference type="Proteomes" id="UP001552299"/>
    </source>
</evidence>
<dbReference type="Gene3D" id="3.30.420.10">
    <property type="entry name" value="Ribonuclease H-like superfamily/Ribonuclease H"/>
    <property type="match status" value="1"/>
</dbReference>
<feature type="domain" description="Endonuclease/exonuclease/phosphatase" evidence="1">
    <location>
        <begin position="303"/>
        <end position="502"/>
    </location>
</feature>
<dbReference type="EMBL" id="JANQDX010000018">
    <property type="protein sequence ID" value="KAL0906302.1"/>
    <property type="molecule type" value="Genomic_DNA"/>
</dbReference>
<comment type="caution">
    <text evidence="4">The sequence shown here is derived from an EMBL/GenBank/DDBJ whole genome shotgun (WGS) entry which is preliminary data.</text>
</comment>
<sequence>MRILKWTPFFDIKEESPIVPVWISFPNLRLHFFNSKVLHALGSIFGRPLQTDQATASRTRPSVARVLVEVDISKHHASEIWVGSKAFGYLQKVEFEKNPDFCSHCKIHGHAVSDCFKLHPNLRNKNNISVADKVSAECNVQSSKEDVHEVDGDDQVETNTGCIITGMEDSLNMDVSANNINLQTDPCLENLVAPLSKEEDNIPNIFISVDAMLAVNDNLALPGSHPHDVECSVVQAPISNKISDTLIENAEEGEFIPSQNVVSSEDQHFMASHGESLSSDVIKNASKNTDEDGFTKVGKKKVWNVRGIGGVDSKTRVRNLCRIHNIQLLVLMEPFISSSKLVATACSLGFSYSHANCSNKIWIMWNSCINVQIISDFPQVINTQISCFNFQCHFSFVYAACSRLIRQSLWEQLLHFSLQLKGPWCIGGDFNIISNASERVGGKSPNFNAMDDFNSMIHDCNLHDIGFSGGSFTWSRASMWQRLDRFLFNNDWIAEFTMTKVEHLSRTHSDHAPLLLNVNYNNLKGISAFRFQNMWLLHEDFMNRVQSNWSAPVFPNNDVTGMTRLWSKLSRLKQILRWWNKNVFRNIFMNIIEAENKVIEMDKVCLENPSNDNFQKLKDIKVSLINLQNQEESFWRQKANTKIILEGDRNTKFFHAMANKNRIKNHIHKISNQNGVCFDTENSIINSGSIVNFLGNFEDMSGLPINKTKSNFIIAKSVPCSRINVIQRICGFQSKLLPIKYLGTPIFKGRKTNKIFEDLFTLFQRKFSNWSSKFLSFGGRLVLIKSVLNSIPIYLFHTLLPNASICIRLERMINKFFWGSNSNRKGICWTSWFKVCGVVKEGGLDCKSISDMAHAFSHKLWFAFRSKTSLWAKFMNRKYCKVLHPLLSSYKRNDSLVWKRLCSIKWEAENYIQWGLGKGDISFWQDNWLGFGSIDSILNSHTIENRKVKSFFINNSWNIFKLREAIPDYLIDIIMSIPLQMNCNDKILFSLSNSGRFNLKDVWNTFRVKHTTSPIYSVIWNANIPLSYSILVWRCIKNCIPVDVNLWKKGFSFPSKCQCCYSIETINHVFINGAIAAKVWNYFFRLTNKGTPNLNIDVCTMLNVWVTKSKGHICNVIPIFVMWFLWKARNDSKHNNIRMNAEHVISAIRNKIVQLHSVNLISFKNFHQFSFLAHEFGIYHHNAISPNLVKMVRWIKPSLPFVKLNTDGSVGSNFSGAGGIIRNEKGTLLAAFASPLNVNNVITAELLGLAEGLDLCNKLGFNFVEIEVDAEWLIQIFVKGVEGSPQNFYVIRKIKHQLATLTYSMSHIYREANACADWLAKYGCHLDSLIEFNSENLPPMVNGFVKLDKIGMPYIRAG</sequence>
<dbReference type="InterPro" id="IPR036397">
    <property type="entry name" value="RNaseH_sf"/>
</dbReference>
<dbReference type="Pfam" id="PF13966">
    <property type="entry name" value="zf-RVT"/>
    <property type="match status" value="1"/>
</dbReference>